<dbReference type="PROSITE" id="PS50405">
    <property type="entry name" value="GST_CTER"/>
    <property type="match status" value="1"/>
</dbReference>
<dbReference type="SFLD" id="SFLDG00358">
    <property type="entry name" value="Main_(cytGST)"/>
    <property type="match status" value="1"/>
</dbReference>
<dbReference type="EMBL" id="FOCM01000003">
    <property type="protein sequence ID" value="SEN32295.1"/>
    <property type="molecule type" value="Genomic_DNA"/>
</dbReference>
<dbReference type="PROSITE" id="PS50404">
    <property type="entry name" value="GST_NTER"/>
    <property type="match status" value="1"/>
</dbReference>
<dbReference type="GO" id="GO:0004364">
    <property type="term" value="F:glutathione transferase activity"/>
    <property type="evidence" value="ECO:0007669"/>
    <property type="project" value="TreeGrafter"/>
</dbReference>
<dbReference type="GO" id="GO:0006749">
    <property type="term" value="P:glutathione metabolic process"/>
    <property type="evidence" value="ECO:0007669"/>
    <property type="project" value="TreeGrafter"/>
</dbReference>
<dbReference type="InterPro" id="IPR036282">
    <property type="entry name" value="Glutathione-S-Trfase_C_sf"/>
</dbReference>
<dbReference type="Pfam" id="PF13417">
    <property type="entry name" value="GST_N_3"/>
    <property type="match status" value="1"/>
</dbReference>
<dbReference type="InterPro" id="IPR004045">
    <property type="entry name" value="Glutathione_S-Trfase_N"/>
</dbReference>
<evidence type="ECO:0000313" key="3">
    <source>
        <dbReference type="EMBL" id="SEN32295.1"/>
    </source>
</evidence>
<evidence type="ECO:0000259" key="1">
    <source>
        <dbReference type="PROSITE" id="PS50404"/>
    </source>
</evidence>
<dbReference type="InterPro" id="IPR040079">
    <property type="entry name" value="Glutathione_S-Trfase"/>
</dbReference>
<dbReference type="PANTHER" id="PTHR42673:SF4">
    <property type="entry name" value="MALEYLACETOACETATE ISOMERASE"/>
    <property type="match status" value="1"/>
</dbReference>
<dbReference type="SUPFAM" id="SSF47616">
    <property type="entry name" value="GST C-terminal domain-like"/>
    <property type="match status" value="1"/>
</dbReference>
<dbReference type="SFLD" id="SFLDS00019">
    <property type="entry name" value="Glutathione_Transferase_(cytos"/>
    <property type="match status" value="1"/>
</dbReference>
<dbReference type="SUPFAM" id="SSF52833">
    <property type="entry name" value="Thioredoxin-like"/>
    <property type="match status" value="1"/>
</dbReference>
<name>A0A1H8FKZ5_9RHOB</name>
<gene>
    <name evidence="3" type="ORF">SAMN04488011_103375</name>
</gene>
<dbReference type="AlphaFoldDB" id="A0A1H8FKZ5"/>
<evidence type="ECO:0000259" key="2">
    <source>
        <dbReference type="PROSITE" id="PS50405"/>
    </source>
</evidence>
<keyword evidence="3" id="KW-0808">Transferase</keyword>
<evidence type="ECO:0000313" key="4">
    <source>
        <dbReference type="Proteomes" id="UP000199372"/>
    </source>
</evidence>
<accession>A0A1H8FKZ5</accession>
<dbReference type="Gene3D" id="3.40.30.10">
    <property type="entry name" value="Glutaredoxin"/>
    <property type="match status" value="1"/>
</dbReference>
<dbReference type="RefSeq" id="WP_091845136.1">
    <property type="nucleotide sequence ID" value="NZ_FOCM01000003.1"/>
</dbReference>
<dbReference type="InterPro" id="IPR036249">
    <property type="entry name" value="Thioredoxin-like_sf"/>
</dbReference>
<organism evidence="3 4">
    <name type="scientific">Palleronia pelagia</name>
    <dbReference type="NCBI Taxonomy" id="387096"/>
    <lineage>
        <taxon>Bacteria</taxon>
        <taxon>Pseudomonadati</taxon>
        <taxon>Pseudomonadota</taxon>
        <taxon>Alphaproteobacteria</taxon>
        <taxon>Rhodobacterales</taxon>
        <taxon>Roseobacteraceae</taxon>
        <taxon>Palleronia</taxon>
    </lineage>
</organism>
<dbReference type="Gene3D" id="1.20.1050.10">
    <property type="match status" value="1"/>
</dbReference>
<reference evidence="4" key="1">
    <citation type="submission" date="2016-10" db="EMBL/GenBank/DDBJ databases">
        <authorList>
            <person name="Varghese N."/>
            <person name="Submissions S."/>
        </authorList>
    </citation>
    <scope>NUCLEOTIDE SEQUENCE [LARGE SCALE GENOMIC DNA]</scope>
    <source>
        <strain evidence="4">DSM 26893</strain>
    </source>
</reference>
<sequence>MAKTTLYGFDGSTYVRTVKILLDRKNEDFDQVQVNVLEGEPKQPEHLERHPLGKVPVLDTDGHRIRETTAIAMYLEETREGPSALPESAWDRARMYEIMSIVNSYGYDALVGTAFYHIMPEFIGNPSEAQHHETVERAKTILKLIDDIRGGDAWLAGSSISLADYWLGPVMFYAGLTPHKDELLGVGGMQGWWDRLSDDQAFAKTEPNLG</sequence>
<dbReference type="PANTHER" id="PTHR42673">
    <property type="entry name" value="MALEYLACETOACETATE ISOMERASE"/>
    <property type="match status" value="1"/>
</dbReference>
<feature type="domain" description="GST C-terminal" evidence="2">
    <location>
        <begin position="88"/>
        <end position="210"/>
    </location>
</feature>
<dbReference type="GO" id="GO:0006559">
    <property type="term" value="P:L-phenylalanine catabolic process"/>
    <property type="evidence" value="ECO:0007669"/>
    <property type="project" value="TreeGrafter"/>
</dbReference>
<proteinExistence type="predicted"/>
<dbReference type="CDD" id="cd00299">
    <property type="entry name" value="GST_C_family"/>
    <property type="match status" value="1"/>
</dbReference>
<dbReference type="GO" id="GO:0016034">
    <property type="term" value="F:maleylacetoacetate isomerase activity"/>
    <property type="evidence" value="ECO:0007669"/>
    <property type="project" value="TreeGrafter"/>
</dbReference>
<feature type="domain" description="GST N-terminal" evidence="1">
    <location>
        <begin position="2"/>
        <end position="83"/>
    </location>
</feature>
<dbReference type="Proteomes" id="UP000199372">
    <property type="component" value="Unassembled WGS sequence"/>
</dbReference>
<protein>
    <submittedName>
        <fullName evidence="3">Glutathione S-transferase</fullName>
    </submittedName>
</protein>
<dbReference type="InterPro" id="IPR010987">
    <property type="entry name" value="Glutathione-S-Trfase_C-like"/>
</dbReference>
<dbReference type="OrthoDB" id="509852at2"/>
<keyword evidence="4" id="KW-1185">Reference proteome</keyword>